<dbReference type="RefSeq" id="XP_022155349.1">
    <property type="nucleotide sequence ID" value="XM_022299657.1"/>
</dbReference>
<name>A0A6J1DQ06_MOMCH</name>
<gene>
    <name evidence="2" type="primary">LOC111022491</name>
</gene>
<sequence length="128" mass="15027">MGPELVQETDGAIRRIRARMQTTQSRQKIPYWLAPPPTQVAVHNVFHVSMLRKYVHDPSHVLDPEPLQLDESLCYEEVPIEILARETKVLRNRTVDLVKVLWRNHQVEEATWEREDEISAKYAELFAQ</sequence>
<organism evidence="1 2">
    <name type="scientific">Momordica charantia</name>
    <name type="common">Bitter gourd</name>
    <name type="synonym">Balsam pear</name>
    <dbReference type="NCBI Taxonomy" id="3673"/>
    <lineage>
        <taxon>Eukaryota</taxon>
        <taxon>Viridiplantae</taxon>
        <taxon>Streptophyta</taxon>
        <taxon>Embryophyta</taxon>
        <taxon>Tracheophyta</taxon>
        <taxon>Spermatophyta</taxon>
        <taxon>Magnoliopsida</taxon>
        <taxon>eudicotyledons</taxon>
        <taxon>Gunneridae</taxon>
        <taxon>Pentapetalae</taxon>
        <taxon>rosids</taxon>
        <taxon>fabids</taxon>
        <taxon>Cucurbitales</taxon>
        <taxon>Cucurbitaceae</taxon>
        <taxon>Momordiceae</taxon>
        <taxon>Momordica</taxon>
    </lineage>
</organism>
<dbReference type="KEGG" id="mcha:111022491"/>
<dbReference type="AlphaFoldDB" id="A0A6J1DQ06"/>
<reference evidence="2" key="1">
    <citation type="submission" date="2025-08" db="UniProtKB">
        <authorList>
            <consortium name="RefSeq"/>
        </authorList>
    </citation>
    <scope>IDENTIFICATION</scope>
    <source>
        <strain evidence="2">OHB3-1</strain>
    </source>
</reference>
<dbReference type="InterPro" id="IPR016197">
    <property type="entry name" value="Chromo-like_dom_sf"/>
</dbReference>
<keyword evidence="1" id="KW-1185">Reference proteome</keyword>
<evidence type="ECO:0000313" key="1">
    <source>
        <dbReference type="Proteomes" id="UP000504603"/>
    </source>
</evidence>
<dbReference type="GeneID" id="111022491"/>
<dbReference type="Proteomes" id="UP000504603">
    <property type="component" value="Unplaced"/>
</dbReference>
<accession>A0A6J1DQ06</accession>
<protein>
    <submittedName>
        <fullName evidence="2">Uncharacterized protein LOC111022491</fullName>
    </submittedName>
</protein>
<evidence type="ECO:0000313" key="2">
    <source>
        <dbReference type="RefSeq" id="XP_022155349.1"/>
    </source>
</evidence>
<dbReference type="OrthoDB" id="1939135at2759"/>
<proteinExistence type="predicted"/>
<dbReference type="PANTHER" id="PTHR46148:SF57">
    <property type="entry name" value="OS12G0499874 PROTEIN"/>
    <property type="match status" value="1"/>
</dbReference>
<dbReference type="PANTHER" id="PTHR46148">
    <property type="entry name" value="CHROMO DOMAIN-CONTAINING PROTEIN"/>
    <property type="match status" value="1"/>
</dbReference>
<dbReference type="SUPFAM" id="SSF54160">
    <property type="entry name" value="Chromo domain-like"/>
    <property type="match status" value="1"/>
</dbReference>